<dbReference type="STRING" id="1042163.BRLA_c036980"/>
<gene>
    <name evidence="2" type="ORF">BRLA_c036980</name>
</gene>
<name>A0A075RF79_BRELA</name>
<dbReference type="AlphaFoldDB" id="A0A075RF79"/>
<evidence type="ECO:0000313" key="2">
    <source>
        <dbReference type="EMBL" id="AIG28000.1"/>
    </source>
</evidence>
<proteinExistence type="predicted"/>
<keyword evidence="1" id="KW-0732">Signal</keyword>
<keyword evidence="3" id="KW-1185">Reference proteome</keyword>
<dbReference type="KEGG" id="blr:BRLA_c036980"/>
<dbReference type="Proteomes" id="UP000005850">
    <property type="component" value="Chromosome"/>
</dbReference>
<evidence type="ECO:0000313" key="3">
    <source>
        <dbReference type="Proteomes" id="UP000005850"/>
    </source>
</evidence>
<dbReference type="RefSeq" id="WP_003336465.1">
    <property type="nucleotide sequence ID" value="NZ_CP007806.1"/>
</dbReference>
<evidence type="ECO:0000256" key="1">
    <source>
        <dbReference type="SAM" id="SignalP"/>
    </source>
</evidence>
<reference evidence="2 3" key="1">
    <citation type="journal article" date="2011" name="J. Bacteriol.">
        <title>Genome sequence of Brevibacillus laterosporus LMG 15441, a pathogen of invertebrates.</title>
        <authorList>
            <person name="Djukic M."/>
            <person name="Poehlein A."/>
            <person name="Thurmer A."/>
            <person name="Daniel R."/>
        </authorList>
    </citation>
    <scope>NUCLEOTIDE SEQUENCE [LARGE SCALE GENOMIC DNA]</scope>
    <source>
        <strain evidence="2 3">LMG 15441</strain>
    </source>
</reference>
<feature type="chain" id="PRO_5001709257" evidence="1">
    <location>
        <begin position="29"/>
        <end position="98"/>
    </location>
</feature>
<protein>
    <submittedName>
        <fullName evidence="2">Uncharacterized protein</fullName>
    </submittedName>
</protein>
<accession>A0A075RF79</accession>
<dbReference type="EMBL" id="CP007806">
    <property type="protein sequence ID" value="AIG28000.1"/>
    <property type="molecule type" value="Genomic_DNA"/>
</dbReference>
<organism evidence="2 3">
    <name type="scientific">Brevibacillus laterosporus LMG 15441</name>
    <dbReference type="NCBI Taxonomy" id="1042163"/>
    <lineage>
        <taxon>Bacteria</taxon>
        <taxon>Bacillati</taxon>
        <taxon>Bacillota</taxon>
        <taxon>Bacilli</taxon>
        <taxon>Bacillales</taxon>
        <taxon>Paenibacillaceae</taxon>
        <taxon>Brevibacillus</taxon>
    </lineage>
</organism>
<dbReference type="HOGENOM" id="CLU_2328287_0_0_9"/>
<sequence>MFKNQMRRVMAVGMLSFAVLSVGSVVSAAPISIDHSKYSIAPASDYLQGILPKEDFPTIESIPTEKMSGGCYALTKYVLEKVEDEGDNWLVTYKKVDE</sequence>
<feature type="signal peptide" evidence="1">
    <location>
        <begin position="1"/>
        <end position="28"/>
    </location>
</feature>